<keyword evidence="2" id="KW-1185">Reference proteome</keyword>
<protein>
    <submittedName>
        <fullName evidence="1">Uncharacterized protein</fullName>
    </submittedName>
</protein>
<dbReference type="AlphaFoldDB" id="A0ABD5QWS0"/>
<sequence length="96" mass="10727">MADRREMVALALGFQFIILSLGVLLFVVAGGPIDLTEFESPFIYLFAMAWGTVWDGGQEDLGWRGFMLPILQDPTARWCRVPSWASRGRLGTSRCS</sequence>
<reference evidence="1 2" key="1">
    <citation type="journal article" date="2019" name="Int. J. Syst. Evol. Microbiol.">
        <title>The Global Catalogue of Microorganisms (GCM) 10K type strain sequencing project: providing services to taxonomists for standard genome sequencing and annotation.</title>
        <authorList>
            <consortium name="The Broad Institute Genomics Platform"/>
            <consortium name="The Broad Institute Genome Sequencing Center for Infectious Disease"/>
            <person name="Wu L."/>
            <person name="Ma J."/>
        </authorList>
    </citation>
    <scope>NUCLEOTIDE SEQUENCE [LARGE SCALE GENOMIC DNA]</scope>
    <source>
        <strain evidence="1 2">CGMCC 1.16026</strain>
    </source>
</reference>
<dbReference type="EMBL" id="JBHSKV010000024">
    <property type="protein sequence ID" value="MFC5136388.1"/>
    <property type="molecule type" value="Genomic_DNA"/>
</dbReference>
<dbReference type="RefSeq" id="WP_162498047.1">
    <property type="nucleotide sequence ID" value="NZ_JBHSKV010000024.1"/>
</dbReference>
<gene>
    <name evidence="1" type="ORF">ACFPJA_16895</name>
</gene>
<comment type="caution">
    <text evidence="1">The sequence shown here is derived from an EMBL/GenBank/DDBJ whole genome shotgun (WGS) entry which is preliminary data.</text>
</comment>
<organism evidence="1 2">
    <name type="scientific">Halorubrum glutamatedens</name>
    <dbReference type="NCBI Taxonomy" id="2707018"/>
    <lineage>
        <taxon>Archaea</taxon>
        <taxon>Methanobacteriati</taxon>
        <taxon>Methanobacteriota</taxon>
        <taxon>Stenosarchaea group</taxon>
        <taxon>Halobacteria</taxon>
        <taxon>Halobacteriales</taxon>
        <taxon>Haloferacaceae</taxon>
        <taxon>Halorubrum</taxon>
    </lineage>
</organism>
<evidence type="ECO:0000313" key="1">
    <source>
        <dbReference type="EMBL" id="MFC5136388.1"/>
    </source>
</evidence>
<proteinExistence type="predicted"/>
<dbReference type="Proteomes" id="UP001596145">
    <property type="component" value="Unassembled WGS sequence"/>
</dbReference>
<name>A0ABD5QWS0_9EURY</name>
<accession>A0ABD5QWS0</accession>
<evidence type="ECO:0000313" key="2">
    <source>
        <dbReference type="Proteomes" id="UP001596145"/>
    </source>
</evidence>